<dbReference type="Gene3D" id="1.20.120.1070">
    <property type="entry name" value="Translation initiation factor eIF-2B, N-terminal domain"/>
    <property type="match status" value="1"/>
</dbReference>
<dbReference type="GO" id="GO:0003743">
    <property type="term" value="F:translation initiation factor activity"/>
    <property type="evidence" value="ECO:0007669"/>
    <property type="project" value="UniProtKB-KW"/>
</dbReference>
<dbReference type="InterPro" id="IPR037171">
    <property type="entry name" value="NagB/RpiA_transferase-like"/>
</dbReference>
<organism evidence="10 11">
    <name type="scientific">Moelleriella libera RCEF 2490</name>
    <dbReference type="NCBI Taxonomy" id="1081109"/>
    <lineage>
        <taxon>Eukaryota</taxon>
        <taxon>Fungi</taxon>
        <taxon>Dikarya</taxon>
        <taxon>Ascomycota</taxon>
        <taxon>Pezizomycotina</taxon>
        <taxon>Sordariomycetes</taxon>
        <taxon>Hypocreomycetidae</taxon>
        <taxon>Hypocreales</taxon>
        <taxon>Clavicipitaceae</taxon>
        <taxon>Moelleriella</taxon>
    </lineage>
</organism>
<reference evidence="10 11" key="1">
    <citation type="journal article" date="2016" name="Genome Biol. Evol.">
        <title>Divergent and convergent evolution of fungal pathogenicity.</title>
        <authorList>
            <person name="Shang Y."/>
            <person name="Xiao G."/>
            <person name="Zheng P."/>
            <person name="Cen K."/>
            <person name="Zhan S."/>
            <person name="Wang C."/>
        </authorList>
    </citation>
    <scope>NUCLEOTIDE SEQUENCE [LARGE SCALE GENOMIC DNA]</scope>
    <source>
        <strain evidence="10 11">RCEF 2490</strain>
    </source>
</reference>
<dbReference type="AlphaFoldDB" id="A0A167ZF00"/>
<dbReference type="PANTHER" id="PTHR45860">
    <property type="entry name" value="TRANSLATION INITIATION FACTOR EIF-2B SUBUNIT ALPHA"/>
    <property type="match status" value="1"/>
</dbReference>
<evidence type="ECO:0000256" key="8">
    <source>
        <dbReference type="ARBA" id="ARBA00046432"/>
    </source>
</evidence>
<name>A0A167ZF00_9HYPO</name>
<proteinExistence type="inferred from homology"/>
<keyword evidence="11" id="KW-1185">Reference proteome</keyword>
<comment type="caution">
    <text evidence="10">The sequence shown here is derived from an EMBL/GenBank/DDBJ whole genome shotgun (WGS) entry which is preliminary data.</text>
</comment>
<dbReference type="EMBL" id="AZGY01000015">
    <property type="protein sequence ID" value="KZZ92574.1"/>
    <property type="molecule type" value="Genomic_DNA"/>
</dbReference>
<comment type="similarity">
    <text evidence="2 9">Belongs to the eIF-2B alpha/beta/delta subunits family.</text>
</comment>
<gene>
    <name evidence="10" type="ORF">AAL_06200</name>
</gene>
<keyword evidence="4 10" id="KW-0396">Initiation factor</keyword>
<evidence type="ECO:0000313" key="11">
    <source>
        <dbReference type="Proteomes" id="UP000078544"/>
    </source>
</evidence>
<dbReference type="InterPro" id="IPR051501">
    <property type="entry name" value="eIF2B_alpha/beta/delta"/>
</dbReference>
<evidence type="ECO:0000256" key="1">
    <source>
        <dbReference type="ARBA" id="ARBA00004514"/>
    </source>
</evidence>
<dbReference type="Gene3D" id="3.40.50.10470">
    <property type="entry name" value="Translation initiation factor eif-2b, domain 2"/>
    <property type="match status" value="1"/>
</dbReference>
<sequence length="356" mass="39724">MESANDFDIVASCRNILASNPSLTKPVAAIESLIALLNTVSSATAHETLEIVKHHSDLLKDSAFNPVPFTTGTDLFIQYIIFSLRELEGDFATIRQHLLTNGRTFIQNAIDARKGVANIGWEYIEEGSRVLTFGASRCVTALLARAAETMRGKFKVYYVRDPARVQEDDRVVEEMRHLGIPVAELQQGVVSHIMGLLTAPTLAIVGAEAITADGGIIARIGTRQIAQLVSDKPKIPFYVAAETHKFTRKLCMDQRDLGFKQDIWNFSTEPTKRELFDEAVDHTHPSLITGLITETGEHLPSYVYGQMYEMFGIVEYQVAAKHIDRVSMRQVAQADEERHDDRIPDLENALKELKAE</sequence>
<protein>
    <recommendedName>
        <fullName evidence="6">Translation initiation factor eIF2B subunit alpha</fullName>
    </recommendedName>
    <alternativeName>
        <fullName evidence="7">eIF2B GDP-GTP exchange factor subunit alpha</fullName>
    </alternativeName>
</protein>
<evidence type="ECO:0000313" key="10">
    <source>
        <dbReference type="EMBL" id="KZZ92574.1"/>
    </source>
</evidence>
<evidence type="ECO:0000256" key="9">
    <source>
        <dbReference type="RuleBase" id="RU003814"/>
    </source>
</evidence>
<dbReference type="GO" id="GO:0005829">
    <property type="term" value="C:cytosol"/>
    <property type="evidence" value="ECO:0007669"/>
    <property type="project" value="UniProtKB-SubCell"/>
</dbReference>
<dbReference type="OrthoDB" id="10249309at2759"/>
<evidence type="ECO:0000256" key="4">
    <source>
        <dbReference type="ARBA" id="ARBA00022540"/>
    </source>
</evidence>
<evidence type="ECO:0000256" key="6">
    <source>
        <dbReference type="ARBA" id="ARBA00044208"/>
    </source>
</evidence>
<evidence type="ECO:0000256" key="3">
    <source>
        <dbReference type="ARBA" id="ARBA00022490"/>
    </source>
</evidence>
<evidence type="ECO:0000256" key="7">
    <source>
        <dbReference type="ARBA" id="ARBA00044236"/>
    </source>
</evidence>
<dbReference type="SUPFAM" id="SSF100950">
    <property type="entry name" value="NagB/RpiA/CoA transferase-like"/>
    <property type="match status" value="1"/>
</dbReference>
<comment type="subunit">
    <text evidence="8">Component of the translation initiation factor 2B (eIF2B) complex which is a heterodecamer of two sets of five different subunits: alpha, beta, gamma, delta and epsilon. Subunits alpha, beta and delta comprise a regulatory subcomplex and subunits epsilon and gamma comprise a catalytic subcomplex. Within the complex, the hexameric regulatory complex resides at the center, with the two heterodimeric catalytic subcomplexes bound on opposite sides.</text>
</comment>
<dbReference type="GO" id="GO:0005085">
    <property type="term" value="F:guanyl-nucleotide exchange factor activity"/>
    <property type="evidence" value="ECO:0007669"/>
    <property type="project" value="TreeGrafter"/>
</dbReference>
<dbReference type="PANTHER" id="PTHR45860:SF1">
    <property type="entry name" value="TRANSLATION INITIATION FACTOR EIF-2B SUBUNIT ALPHA"/>
    <property type="match status" value="1"/>
</dbReference>
<dbReference type="InterPro" id="IPR042528">
    <property type="entry name" value="elF-2B_alpha_N"/>
</dbReference>
<comment type="subcellular location">
    <subcellularLocation>
        <location evidence="1">Cytoplasm</location>
        <location evidence="1">Cytosol</location>
    </subcellularLocation>
</comment>
<evidence type="ECO:0000256" key="2">
    <source>
        <dbReference type="ARBA" id="ARBA00007251"/>
    </source>
</evidence>
<dbReference type="InterPro" id="IPR000649">
    <property type="entry name" value="IF-2B-related"/>
</dbReference>
<keyword evidence="3" id="KW-0963">Cytoplasm</keyword>
<accession>A0A167ZF00</accession>
<dbReference type="Pfam" id="PF01008">
    <property type="entry name" value="IF-2B"/>
    <property type="match status" value="1"/>
</dbReference>
<evidence type="ECO:0000256" key="5">
    <source>
        <dbReference type="ARBA" id="ARBA00022917"/>
    </source>
</evidence>
<keyword evidence="5" id="KW-0648">Protein biosynthesis</keyword>
<dbReference type="Proteomes" id="UP000078544">
    <property type="component" value="Unassembled WGS sequence"/>
</dbReference>
<dbReference type="STRING" id="1081109.A0A167ZF00"/>
<dbReference type="GO" id="GO:0005851">
    <property type="term" value="C:eukaryotic translation initiation factor 2B complex"/>
    <property type="evidence" value="ECO:0007669"/>
    <property type="project" value="TreeGrafter"/>
</dbReference>
<dbReference type="InterPro" id="IPR042529">
    <property type="entry name" value="IF_2B-like_C"/>
</dbReference>